<proteinExistence type="predicted"/>
<name>A0ABN9VQM7_9DINO</name>
<comment type="caution">
    <text evidence="1">The sequence shown here is derived from an EMBL/GenBank/DDBJ whole genome shotgun (WGS) entry which is preliminary data.</text>
</comment>
<evidence type="ECO:0000313" key="2">
    <source>
        <dbReference type="Proteomes" id="UP001189429"/>
    </source>
</evidence>
<gene>
    <name evidence="1" type="ORF">PCOR1329_LOCUS60337</name>
</gene>
<protein>
    <submittedName>
        <fullName evidence="1">Uncharacterized protein</fullName>
    </submittedName>
</protein>
<dbReference type="EMBL" id="CAUYUJ010017550">
    <property type="protein sequence ID" value="CAK0875755.1"/>
    <property type="molecule type" value="Genomic_DNA"/>
</dbReference>
<dbReference type="Proteomes" id="UP001189429">
    <property type="component" value="Unassembled WGS sequence"/>
</dbReference>
<feature type="non-terminal residue" evidence="1">
    <location>
        <position position="1"/>
    </location>
</feature>
<organism evidence="1 2">
    <name type="scientific">Prorocentrum cordatum</name>
    <dbReference type="NCBI Taxonomy" id="2364126"/>
    <lineage>
        <taxon>Eukaryota</taxon>
        <taxon>Sar</taxon>
        <taxon>Alveolata</taxon>
        <taxon>Dinophyceae</taxon>
        <taxon>Prorocentrales</taxon>
        <taxon>Prorocentraceae</taxon>
        <taxon>Prorocentrum</taxon>
    </lineage>
</organism>
<accession>A0ABN9VQM7</accession>
<sequence>FGFMGSLEIFSRAAIDVYNQHQGDCLVNIGTDGGEDFYMKTCMDAIGVGHMEDLSLLRDRYDFVAFPGDFSPVALDDCSDGGSVAYHPHKTWDNWQECKSMSEAAEGSYDGGGD</sequence>
<evidence type="ECO:0000313" key="1">
    <source>
        <dbReference type="EMBL" id="CAK0875755.1"/>
    </source>
</evidence>
<keyword evidence="2" id="KW-1185">Reference proteome</keyword>
<reference evidence="1" key="1">
    <citation type="submission" date="2023-10" db="EMBL/GenBank/DDBJ databases">
        <authorList>
            <person name="Chen Y."/>
            <person name="Shah S."/>
            <person name="Dougan E. K."/>
            <person name="Thang M."/>
            <person name="Chan C."/>
        </authorList>
    </citation>
    <scope>NUCLEOTIDE SEQUENCE [LARGE SCALE GENOMIC DNA]</scope>
</reference>